<feature type="region of interest" description="Disordered" evidence="1">
    <location>
        <begin position="81"/>
        <end position="104"/>
    </location>
</feature>
<proteinExistence type="predicted"/>
<reference evidence="2" key="1">
    <citation type="submission" date="2023-08" db="EMBL/GenBank/DDBJ databases">
        <authorList>
            <person name="Chen Y."/>
            <person name="Shah S."/>
            <person name="Dougan E. K."/>
            <person name="Thang M."/>
            <person name="Chan C."/>
        </authorList>
    </citation>
    <scope>NUCLEOTIDE SEQUENCE</scope>
</reference>
<keyword evidence="3" id="KW-1185">Reference proteome</keyword>
<feature type="compositionally biased region" description="Basic and acidic residues" evidence="1">
    <location>
        <begin position="176"/>
        <end position="186"/>
    </location>
</feature>
<dbReference type="AlphaFoldDB" id="A0AA36JC23"/>
<evidence type="ECO:0000313" key="3">
    <source>
        <dbReference type="Proteomes" id="UP001178507"/>
    </source>
</evidence>
<protein>
    <submittedName>
        <fullName evidence="2">Uncharacterized protein</fullName>
    </submittedName>
</protein>
<evidence type="ECO:0000313" key="2">
    <source>
        <dbReference type="EMBL" id="CAJ1403435.1"/>
    </source>
</evidence>
<feature type="region of interest" description="Disordered" evidence="1">
    <location>
        <begin position="163"/>
        <end position="186"/>
    </location>
</feature>
<dbReference type="Proteomes" id="UP001178507">
    <property type="component" value="Unassembled WGS sequence"/>
</dbReference>
<sequence length="186" mass="22045">MPPEGECRTCDCTADSACFTCCSRPGRPSDELLLRRMRSFRRPRPPPPQLAESDEEDELEEAKLYKQARIRDWLQRKEVELHQRRQRQRAEEEQMRELQELEDQRKEEHQAQLLRERRFRLRCAALRQKELDLELEQHRAFPPEARVQAVGAQTLAAYSTPRIGRKHARCRSARAQRLETDTRLSG</sequence>
<gene>
    <name evidence="2" type="ORF">EVOR1521_LOCUS26107</name>
</gene>
<feature type="compositionally biased region" description="Basic residues" evidence="1">
    <location>
        <begin position="35"/>
        <end position="44"/>
    </location>
</feature>
<feature type="region of interest" description="Disordered" evidence="1">
    <location>
        <begin position="35"/>
        <end position="59"/>
    </location>
</feature>
<name>A0AA36JC23_9DINO</name>
<feature type="compositionally biased region" description="Basic residues" evidence="1">
    <location>
        <begin position="163"/>
        <end position="174"/>
    </location>
</feature>
<organism evidence="2 3">
    <name type="scientific">Effrenium voratum</name>
    <dbReference type="NCBI Taxonomy" id="2562239"/>
    <lineage>
        <taxon>Eukaryota</taxon>
        <taxon>Sar</taxon>
        <taxon>Alveolata</taxon>
        <taxon>Dinophyceae</taxon>
        <taxon>Suessiales</taxon>
        <taxon>Symbiodiniaceae</taxon>
        <taxon>Effrenium</taxon>
    </lineage>
</organism>
<accession>A0AA36JC23</accession>
<evidence type="ECO:0000256" key="1">
    <source>
        <dbReference type="SAM" id="MobiDB-lite"/>
    </source>
</evidence>
<comment type="caution">
    <text evidence="2">The sequence shown here is derived from an EMBL/GenBank/DDBJ whole genome shotgun (WGS) entry which is preliminary data.</text>
</comment>
<dbReference type="EMBL" id="CAUJNA010003495">
    <property type="protein sequence ID" value="CAJ1403435.1"/>
    <property type="molecule type" value="Genomic_DNA"/>
</dbReference>